<dbReference type="PANTHER" id="PTHR48106">
    <property type="entry name" value="QUINONE OXIDOREDUCTASE PIG3-RELATED"/>
    <property type="match status" value="1"/>
</dbReference>
<dbReference type="InterPro" id="IPR013154">
    <property type="entry name" value="ADH-like_N"/>
</dbReference>
<dbReference type="Proteomes" id="UP001151234">
    <property type="component" value="Unassembled WGS sequence"/>
</dbReference>
<comment type="caution">
    <text evidence="4">The sequence shown here is derived from an EMBL/GenBank/DDBJ whole genome shotgun (WGS) entry which is preliminary data.</text>
</comment>
<dbReference type="SMART" id="SM00829">
    <property type="entry name" value="PKS_ER"/>
    <property type="match status" value="1"/>
</dbReference>
<dbReference type="SUPFAM" id="SSF51735">
    <property type="entry name" value="NAD(P)-binding Rossmann-fold domains"/>
    <property type="match status" value="1"/>
</dbReference>
<dbReference type="Gene3D" id="3.90.180.10">
    <property type="entry name" value="Medium-chain alcohol dehydrogenases, catalytic domain"/>
    <property type="match status" value="1"/>
</dbReference>
<feature type="domain" description="Enoyl reductase (ER)" evidence="3">
    <location>
        <begin position="28"/>
        <end position="343"/>
    </location>
</feature>
<sequence>MTLPKETFALVQKHDGYSGTSEGPHIESLDLYLEPATIALPELADGQVLIRMAMASINPSDLHYIKGEYGHPRVKGAAAGFEGVGEVVAGNGDYATSLVGKRVAFTVDPAGSGTWADYAITSAKVCIPVRDDMRDEDAAGHVVNPLTAMAMFDIVRASQTGSFILTAANSQLCKLLTALGRDHDIAPIAIVRKQEQEEHLRELGAKHVLNSSSDGFAEELKNIIRSEKPRVMLDAVANQTSSDIFTAMPNRARWVVYGKLDPTPPVLNEMGQFIFMEKRVEGFWLTRWFMNTPLDEQIRIIGEVQERFVSGKWQTEVGAKIGLKDAMSDLAGALQNANGKVMLVP</sequence>
<dbReference type="SUPFAM" id="SSF50129">
    <property type="entry name" value="GroES-like"/>
    <property type="match status" value="1"/>
</dbReference>
<proteinExistence type="predicted"/>
<organism evidence="4 5">
    <name type="scientific">Hoeflea prorocentri</name>
    <dbReference type="NCBI Taxonomy" id="1922333"/>
    <lineage>
        <taxon>Bacteria</taxon>
        <taxon>Pseudomonadati</taxon>
        <taxon>Pseudomonadota</taxon>
        <taxon>Alphaproteobacteria</taxon>
        <taxon>Hyphomicrobiales</taxon>
        <taxon>Rhizobiaceae</taxon>
        <taxon>Hoeflea</taxon>
    </lineage>
</organism>
<dbReference type="Pfam" id="PF08240">
    <property type="entry name" value="ADH_N"/>
    <property type="match status" value="1"/>
</dbReference>
<name>A0A9X3ZH22_9HYPH</name>
<dbReference type="RefSeq" id="WP_267990030.1">
    <property type="nucleotide sequence ID" value="NZ_JAPJZI010000001.1"/>
</dbReference>
<dbReference type="GO" id="GO:0070402">
    <property type="term" value="F:NADPH binding"/>
    <property type="evidence" value="ECO:0007669"/>
    <property type="project" value="TreeGrafter"/>
</dbReference>
<protein>
    <submittedName>
        <fullName evidence="4">Zinc-binding dehydrogenase</fullName>
    </submittedName>
</protein>
<dbReference type="AlphaFoldDB" id="A0A9X3ZH22"/>
<evidence type="ECO:0000256" key="2">
    <source>
        <dbReference type="ARBA" id="ARBA00023002"/>
    </source>
</evidence>
<evidence type="ECO:0000259" key="3">
    <source>
        <dbReference type="SMART" id="SM00829"/>
    </source>
</evidence>
<dbReference type="InterPro" id="IPR013149">
    <property type="entry name" value="ADH-like_C"/>
</dbReference>
<evidence type="ECO:0000256" key="1">
    <source>
        <dbReference type="ARBA" id="ARBA00022857"/>
    </source>
</evidence>
<dbReference type="Pfam" id="PF00107">
    <property type="entry name" value="ADH_zinc_N"/>
    <property type="match status" value="1"/>
</dbReference>
<keyword evidence="5" id="KW-1185">Reference proteome</keyword>
<gene>
    <name evidence="4" type="ORF">OQ273_08560</name>
</gene>
<dbReference type="InterPro" id="IPR036291">
    <property type="entry name" value="NAD(P)-bd_dom_sf"/>
</dbReference>
<evidence type="ECO:0000313" key="4">
    <source>
        <dbReference type="EMBL" id="MDA5398619.1"/>
    </source>
</evidence>
<keyword evidence="2" id="KW-0560">Oxidoreductase</keyword>
<dbReference type="InterPro" id="IPR020843">
    <property type="entry name" value="ER"/>
</dbReference>
<keyword evidence="1" id="KW-0521">NADP</keyword>
<dbReference type="GO" id="GO:0016651">
    <property type="term" value="F:oxidoreductase activity, acting on NAD(P)H"/>
    <property type="evidence" value="ECO:0007669"/>
    <property type="project" value="TreeGrafter"/>
</dbReference>
<dbReference type="PANTHER" id="PTHR48106:SF18">
    <property type="entry name" value="QUINONE OXIDOREDUCTASE PIG3"/>
    <property type="match status" value="1"/>
</dbReference>
<dbReference type="EMBL" id="JAPJZI010000001">
    <property type="protein sequence ID" value="MDA5398619.1"/>
    <property type="molecule type" value="Genomic_DNA"/>
</dbReference>
<dbReference type="InterPro" id="IPR011032">
    <property type="entry name" value="GroES-like_sf"/>
</dbReference>
<accession>A0A9X3ZH22</accession>
<reference evidence="4" key="1">
    <citation type="submission" date="2022-11" db="EMBL/GenBank/DDBJ databases">
        <title>Draft genome sequence of Hoeflea poritis E7-10 and Hoeflea prorocentri PM5-8, separated from scleractinian coral Porites lutea and marine dinoflagellate.</title>
        <authorList>
            <person name="Zhang G."/>
            <person name="Wei Q."/>
            <person name="Cai L."/>
        </authorList>
    </citation>
    <scope>NUCLEOTIDE SEQUENCE</scope>
    <source>
        <strain evidence="4">PM5-8</strain>
    </source>
</reference>
<evidence type="ECO:0000313" key="5">
    <source>
        <dbReference type="Proteomes" id="UP001151234"/>
    </source>
</evidence>
<dbReference type="Gene3D" id="3.40.50.720">
    <property type="entry name" value="NAD(P)-binding Rossmann-like Domain"/>
    <property type="match status" value="1"/>
</dbReference>